<comment type="caution">
    <text evidence="2">The sequence shown here is derived from an EMBL/GenBank/DDBJ whole genome shotgun (WGS) entry which is preliminary data.</text>
</comment>
<reference evidence="2 3" key="1">
    <citation type="journal article" date="2014" name="PLoS Genet.">
        <title>Phylogenetically driven sequencing of extremely halophilic archaea reveals strategies for static and dynamic osmo-response.</title>
        <authorList>
            <person name="Becker E.A."/>
            <person name="Seitzer P.M."/>
            <person name="Tritt A."/>
            <person name="Larsen D."/>
            <person name="Krusor M."/>
            <person name="Yao A.I."/>
            <person name="Wu D."/>
            <person name="Madern D."/>
            <person name="Eisen J.A."/>
            <person name="Darling A.E."/>
            <person name="Facciotti M.T."/>
        </authorList>
    </citation>
    <scope>NUCLEOTIDE SEQUENCE [LARGE SCALE GENOMIC DNA]</scope>
    <source>
        <strain evidence="2 3">DSM 14210</strain>
    </source>
</reference>
<dbReference type="RefSeq" id="WP_006630184.1">
    <property type="nucleotide sequence ID" value="NZ_AOJD01000064.1"/>
</dbReference>
<proteinExistence type="predicted"/>
<dbReference type="PATRIC" id="fig|1227485.3.peg.2489"/>
<organism evidence="2 3">
    <name type="scientific">Halorubrum tebenquichense DSM 14210</name>
    <dbReference type="NCBI Taxonomy" id="1227485"/>
    <lineage>
        <taxon>Archaea</taxon>
        <taxon>Methanobacteriati</taxon>
        <taxon>Methanobacteriota</taxon>
        <taxon>Stenosarchaea group</taxon>
        <taxon>Halobacteria</taxon>
        <taxon>Halobacteriales</taxon>
        <taxon>Haloferacaceae</taxon>
        <taxon>Halorubrum</taxon>
    </lineage>
</organism>
<protein>
    <submittedName>
        <fullName evidence="2">Uncharacterized protein</fullName>
    </submittedName>
</protein>
<gene>
    <name evidence="2" type="ORF">C472_12685</name>
</gene>
<feature type="region of interest" description="Disordered" evidence="1">
    <location>
        <begin position="1"/>
        <end position="28"/>
    </location>
</feature>
<dbReference type="Proteomes" id="UP000011523">
    <property type="component" value="Unassembled WGS sequence"/>
</dbReference>
<accession>M0DKP8</accession>
<sequence>MPDSEQGAIDSDFEDAEPSYEERVEDALAGAQTEPLAGGVAIDLVTRQAVFVRREKYADLEAHYEAEGYDLATYKMHPYLPGIDVDNSVFECVYLDGNPQNAHKPGKTYDFPEARLMHLPAEQAWGEPEVGDV</sequence>
<evidence type="ECO:0000313" key="2">
    <source>
        <dbReference type="EMBL" id="ELZ35393.1"/>
    </source>
</evidence>
<keyword evidence="3" id="KW-1185">Reference proteome</keyword>
<name>M0DKP8_9EURY</name>
<dbReference type="OrthoDB" id="275443at2157"/>
<evidence type="ECO:0000313" key="3">
    <source>
        <dbReference type="Proteomes" id="UP000011523"/>
    </source>
</evidence>
<dbReference type="AlphaFoldDB" id="M0DKP8"/>
<evidence type="ECO:0000256" key="1">
    <source>
        <dbReference type="SAM" id="MobiDB-lite"/>
    </source>
</evidence>
<dbReference type="EMBL" id="AOJD01000064">
    <property type="protein sequence ID" value="ELZ35393.1"/>
    <property type="molecule type" value="Genomic_DNA"/>
</dbReference>